<dbReference type="Proteomes" id="UP000265431">
    <property type="component" value="Unassembled WGS sequence"/>
</dbReference>
<feature type="domain" description="SAF" evidence="1">
    <location>
        <begin position="50"/>
        <end position="118"/>
    </location>
</feature>
<dbReference type="InterPro" id="IPR031571">
    <property type="entry name" value="RcpC_dom"/>
</dbReference>
<dbReference type="SMART" id="SM00858">
    <property type="entry name" value="SAF"/>
    <property type="match status" value="1"/>
</dbReference>
<accession>A0A399QXZ5</accession>
<gene>
    <name evidence="2" type="primary">cpaB</name>
    <name evidence="2" type="ORF">D1224_05170</name>
</gene>
<evidence type="ECO:0000313" key="2">
    <source>
        <dbReference type="EMBL" id="RIJ23653.1"/>
    </source>
</evidence>
<dbReference type="InterPro" id="IPR017592">
    <property type="entry name" value="Pilus_assmbl_Flp-typ_CpaB"/>
</dbReference>
<dbReference type="Pfam" id="PF08666">
    <property type="entry name" value="SAF"/>
    <property type="match status" value="1"/>
</dbReference>
<dbReference type="NCBIfam" id="TIGR03177">
    <property type="entry name" value="pilus_cpaB"/>
    <property type="match status" value="1"/>
</dbReference>
<dbReference type="AlphaFoldDB" id="A0A399QXZ5"/>
<sequence length="277" mass="29298">MSPIRLIILVVAAIAAIGAAFLVRGMSSAPVQQVQMEPEIIEREVEMSSTKVLVARASMRTGALLTPDDFRWADWPERALNPAYFIQDTSPDAIEELSGSVVKTPLLEGEPIVDQKIVMKGETGFMAALLAPGMRAIAVEISPESASAGFILPDDRVDVILTYDVEVMSDRGMSDTTLTKTVIRNARVLAIDQMFGEMDGVPTLTGSTATLELEPRQAELLAHSSRLGSIALSLRSVADADENQGVPLANTSLLDGNSGAGGSGVRVFKNGNVSGGS</sequence>
<dbReference type="Pfam" id="PF16976">
    <property type="entry name" value="RcpC"/>
    <property type="match status" value="1"/>
</dbReference>
<dbReference type="InterPro" id="IPR013974">
    <property type="entry name" value="SAF"/>
</dbReference>
<evidence type="ECO:0000313" key="3">
    <source>
        <dbReference type="Proteomes" id="UP000265431"/>
    </source>
</evidence>
<dbReference type="CDD" id="cd11614">
    <property type="entry name" value="SAF_CpaB_FlgA_like"/>
    <property type="match status" value="1"/>
</dbReference>
<protein>
    <submittedName>
        <fullName evidence="2">Flp pilus assembly protein CpaB</fullName>
    </submittedName>
</protein>
<dbReference type="EMBL" id="QWGB01000005">
    <property type="protein sequence ID" value="RIJ23653.1"/>
    <property type="molecule type" value="Genomic_DNA"/>
</dbReference>
<name>A0A399QXZ5_9PROT</name>
<reference evidence="2 3" key="1">
    <citation type="submission" date="2018-08" db="EMBL/GenBank/DDBJ databases">
        <title>Henriciella mobilis sp. nov., isolated from seawater.</title>
        <authorList>
            <person name="Cheng H."/>
            <person name="Wu Y.-H."/>
            <person name="Xu X.-W."/>
            <person name="Guo L.-L."/>
        </authorList>
    </citation>
    <scope>NUCLEOTIDE SEQUENCE [LARGE SCALE GENOMIC DNA]</scope>
    <source>
        <strain evidence="2 3">CCUG66934</strain>
    </source>
</reference>
<organism evidence="2 3">
    <name type="scientific">Henriciella barbarensis</name>
    <dbReference type="NCBI Taxonomy" id="86342"/>
    <lineage>
        <taxon>Bacteria</taxon>
        <taxon>Pseudomonadati</taxon>
        <taxon>Pseudomonadota</taxon>
        <taxon>Alphaproteobacteria</taxon>
        <taxon>Hyphomonadales</taxon>
        <taxon>Hyphomonadaceae</taxon>
        <taxon>Henriciella</taxon>
    </lineage>
</organism>
<evidence type="ECO:0000259" key="1">
    <source>
        <dbReference type="SMART" id="SM00858"/>
    </source>
</evidence>
<dbReference type="OrthoDB" id="163768at2"/>
<comment type="caution">
    <text evidence="2">The sequence shown here is derived from an EMBL/GenBank/DDBJ whole genome shotgun (WGS) entry which is preliminary data.</text>
</comment>
<dbReference type="RefSeq" id="WP_119378843.1">
    <property type="nucleotide sequence ID" value="NZ_QWGB01000005.1"/>
</dbReference>
<proteinExistence type="predicted"/>
<keyword evidence="3" id="KW-1185">Reference proteome</keyword>